<organism evidence="8 9">
    <name type="scientific">Rosa chinensis</name>
    <name type="common">China rose</name>
    <dbReference type="NCBI Taxonomy" id="74649"/>
    <lineage>
        <taxon>Eukaryota</taxon>
        <taxon>Viridiplantae</taxon>
        <taxon>Streptophyta</taxon>
        <taxon>Embryophyta</taxon>
        <taxon>Tracheophyta</taxon>
        <taxon>Spermatophyta</taxon>
        <taxon>Magnoliopsida</taxon>
        <taxon>eudicotyledons</taxon>
        <taxon>Gunneridae</taxon>
        <taxon>Pentapetalae</taxon>
        <taxon>rosids</taxon>
        <taxon>fabids</taxon>
        <taxon>Rosales</taxon>
        <taxon>Rosaceae</taxon>
        <taxon>Rosoideae</taxon>
        <taxon>Rosoideae incertae sedis</taxon>
        <taxon>Rosa</taxon>
    </lineage>
</organism>
<dbReference type="InterPro" id="IPR050346">
    <property type="entry name" value="FMO-like"/>
</dbReference>
<protein>
    <recommendedName>
        <fullName evidence="7">Flavin-containing monooxygenase</fullName>
        <ecNumber evidence="7">1.-.-.-</ecNumber>
    </recommendedName>
</protein>
<dbReference type="Gene3D" id="3.50.50.60">
    <property type="entry name" value="FAD/NAD(P)-binding domain"/>
    <property type="match status" value="2"/>
</dbReference>
<reference evidence="8 9" key="1">
    <citation type="journal article" date="2018" name="Nat. Genet.">
        <title>The Rosa genome provides new insights in the design of modern roses.</title>
        <authorList>
            <person name="Bendahmane M."/>
        </authorList>
    </citation>
    <scope>NUCLEOTIDE SEQUENCE [LARGE SCALE GENOMIC DNA]</scope>
    <source>
        <strain evidence="9">cv. Old Blush</strain>
    </source>
</reference>
<dbReference type="PRINTS" id="PR00370">
    <property type="entry name" value="FMOXYGENASE"/>
</dbReference>
<dbReference type="GO" id="GO:0050660">
    <property type="term" value="F:flavin adenine dinucleotide binding"/>
    <property type="evidence" value="ECO:0007669"/>
    <property type="project" value="InterPro"/>
</dbReference>
<dbReference type="SUPFAM" id="SSF51905">
    <property type="entry name" value="FAD/NAD(P)-binding domain"/>
    <property type="match status" value="2"/>
</dbReference>
<dbReference type="GO" id="GO:0004499">
    <property type="term" value="F:N,N-dimethylaniline monooxygenase activity"/>
    <property type="evidence" value="ECO:0007669"/>
    <property type="project" value="InterPro"/>
</dbReference>
<dbReference type="GO" id="GO:0050661">
    <property type="term" value="F:NADP binding"/>
    <property type="evidence" value="ECO:0007669"/>
    <property type="project" value="InterPro"/>
</dbReference>
<dbReference type="InterPro" id="IPR020946">
    <property type="entry name" value="Flavin_mOase-like"/>
</dbReference>
<gene>
    <name evidence="8" type="ORF">RchiOBHm_Chr7g0202561</name>
</gene>
<dbReference type="EC" id="1.-.-.-" evidence="7"/>
<keyword evidence="2 7" id="KW-0285">Flavoprotein</keyword>
<dbReference type="Gramene" id="PRQ18133">
    <property type="protein sequence ID" value="PRQ18133"/>
    <property type="gene ID" value="RchiOBHm_Chr7g0202561"/>
</dbReference>
<evidence type="ECO:0000256" key="4">
    <source>
        <dbReference type="ARBA" id="ARBA00022857"/>
    </source>
</evidence>
<evidence type="ECO:0000313" key="9">
    <source>
        <dbReference type="Proteomes" id="UP000238479"/>
    </source>
</evidence>
<keyword evidence="5 7" id="KW-0560">Oxidoreductase</keyword>
<sequence length="495" mass="56200">MKYFLKKRHILAGQLFGKVWLSIDQNKTASALSAHPTMQPLSRHVAVIGAGAAGLVAARELRREGHTVVVFERGDQIGGTWVYTPEVESDPIGLHPNRNIVHSSMYQSLRTNLPREIMGFRDYPFAAKEQDEDGDPRRFPGHREVLKYLNGFAKDFGICEIVRFESEVVFVGLVEGGKWKVKSKRKRGDDMEEVYDAVVVCNGHFTEPRVAQIPGISSWKGKQVHSHNYRTPEPFRDQVVILIGSSASAIDISRDIAGVAKEVHIASRSVATETMEKKPGYDNMWLHSMIKSVHEDGSVVFPDGSVVLADIILHCTGYKYHFPFLETNGIVTVDDNRVGPLYKHIFPPALAPSLSFVGIPFKVVPFAMYEFQSKWIAGILSNRIALPSKEEMMEDVQIFCSLQEASGIPKRFTHMIGDYQFEYDDWLASHCGCPVSEEWRQQMWLATFKNARLRGPLYQEEWDDHHLILQAQEDFRKYTFNGVRMITDTSDRLPR</sequence>
<comment type="similarity">
    <text evidence="1 7">Belongs to the FMO family.</text>
</comment>
<dbReference type="InterPro" id="IPR036188">
    <property type="entry name" value="FAD/NAD-bd_sf"/>
</dbReference>
<dbReference type="AlphaFoldDB" id="A0A2P6P872"/>
<dbReference type="OMA" id="WFGQSHT"/>
<evidence type="ECO:0000256" key="6">
    <source>
        <dbReference type="ARBA" id="ARBA00023033"/>
    </source>
</evidence>
<dbReference type="EMBL" id="PDCK01000045">
    <property type="protein sequence ID" value="PRQ18133.1"/>
    <property type="molecule type" value="Genomic_DNA"/>
</dbReference>
<proteinExistence type="inferred from homology"/>
<dbReference type="FunFam" id="3.50.50.60:FF:000099">
    <property type="entry name" value="Flavin-containing monooxygenase"/>
    <property type="match status" value="1"/>
</dbReference>
<evidence type="ECO:0000256" key="2">
    <source>
        <dbReference type="ARBA" id="ARBA00022630"/>
    </source>
</evidence>
<evidence type="ECO:0000256" key="7">
    <source>
        <dbReference type="RuleBase" id="RU361177"/>
    </source>
</evidence>
<keyword evidence="3 7" id="KW-0274">FAD</keyword>
<evidence type="ECO:0000256" key="3">
    <source>
        <dbReference type="ARBA" id="ARBA00022827"/>
    </source>
</evidence>
<evidence type="ECO:0000313" key="8">
    <source>
        <dbReference type="EMBL" id="PRQ18133.1"/>
    </source>
</evidence>
<dbReference type="PANTHER" id="PTHR23023">
    <property type="entry name" value="DIMETHYLANILINE MONOOXYGENASE"/>
    <property type="match status" value="1"/>
</dbReference>
<evidence type="ECO:0000256" key="1">
    <source>
        <dbReference type="ARBA" id="ARBA00009183"/>
    </source>
</evidence>
<keyword evidence="9" id="KW-1185">Reference proteome</keyword>
<dbReference type="InterPro" id="IPR000960">
    <property type="entry name" value="Flavin_mOase"/>
</dbReference>
<evidence type="ECO:0000256" key="5">
    <source>
        <dbReference type="ARBA" id="ARBA00023002"/>
    </source>
</evidence>
<comment type="cofactor">
    <cofactor evidence="7">
        <name>FAD</name>
        <dbReference type="ChEBI" id="CHEBI:57692"/>
    </cofactor>
</comment>
<name>A0A2P6P872_ROSCH</name>
<dbReference type="Pfam" id="PF00743">
    <property type="entry name" value="FMO-like"/>
    <property type="match status" value="2"/>
</dbReference>
<keyword evidence="6 7" id="KW-0503">Monooxygenase</keyword>
<dbReference type="Proteomes" id="UP000238479">
    <property type="component" value="Chromosome 7"/>
</dbReference>
<comment type="caution">
    <text evidence="8">The sequence shown here is derived from an EMBL/GenBank/DDBJ whole genome shotgun (WGS) entry which is preliminary data.</text>
</comment>
<keyword evidence="4" id="KW-0521">NADP</keyword>
<accession>A0A2P6P872</accession>